<dbReference type="SMART" id="SM00116">
    <property type="entry name" value="CBS"/>
    <property type="match status" value="1"/>
</dbReference>
<dbReference type="Pfam" id="PF01769">
    <property type="entry name" value="MgtE"/>
    <property type="match status" value="1"/>
</dbReference>
<evidence type="ECO:0000313" key="11">
    <source>
        <dbReference type="EMBL" id="OQO89971.1"/>
    </source>
</evidence>
<comment type="similarity">
    <text evidence="2">Belongs to the SLC41A transporter family.</text>
</comment>
<keyword evidence="5" id="KW-0460">Magnesium</keyword>
<evidence type="ECO:0000313" key="12">
    <source>
        <dbReference type="Proteomes" id="UP000192591"/>
    </source>
</evidence>
<keyword evidence="3" id="KW-0813">Transport</keyword>
<evidence type="ECO:0000256" key="8">
    <source>
        <dbReference type="PROSITE-ProRule" id="PRU00703"/>
    </source>
</evidence>
<organism evidence="11 12">
    <name type="scientific">Saccharomonospora piscinae</name>
    <dbReference type="NCBI Taxonomy" id="687388"/>
    <lineage>
        <taxon>Bacteria</taxon>
        <taxon>Bacillati</taxon>
        <taxon>Actinomycetota</taxon>
        <taxon>Actinomycetes</taxon>
        <taxon>Pseudonocardiales</taxon>
        <taxon>Pseudonocardiaceae</taxon>
        <taxon>Saccharomonospora</taxon>
    </lineage>
</organism>
<proteinExistence type="inferred from homology"/>
<evidence type="ECO:0000256" key="9">
    <source>
        <dbReference type="SAM" id="Phobius"/>
    </source>
</evidence>
<dbReference type="AlphaFoldDB" id="A0A1V8ZYV8"/>
<keyword evidence="4 9" id="KW-0812">Transmembrane</keyword>
<evidence type="ECO:0000256" key="7">
    <source>
        <dbReference type="ARBA" id="ARBA00023136"/>
    </source>
</evidence>
<dbReference type="Pfam" id="PF00571">
    <property type="entry name" value="CBS"/>
    <property type="match status" value="2"/>
</dbReference>
<feature type="transmembrane region" description="Helical" evidence="9">
    <location>
        <begin position="311"/>
        <end position="334"/>
    </location>
</feature>
<keyword evidence="6 9" id="KW-1133">Transmembrane helix</keyword>
<evidence type="ECO:0000256" key="6">
    <source>
        <dbReference type="ARBA" id="ARBA00022989"/>
    </source>
</evidence>
<feature type="transmembrane region" description="Helical" evidence="9">
    <location>
        <begin position="176"/>
        <end position="196"/>
    </location>
</feature>
<dbReference type="InterPro" id="IPR036739">
    <property type="entry name" value="SLC41_membr_dom_sf"/>
</dbReference>
<dbReference type="InterPro" id="IPR046342">
    <property type="entry name" value="CBS_dom_sf"/>
</dbReference>
<evidence type="ECO:0000259" key="10">
    <source>
        <dbReference type="PROSITE" id="PS51371"/>
    </source>
</evidence>
<sequence length="335" mass="34483">MSAKPGPAESGGARISAGEFVGTAAAHATLAVPTARPDEPVDTVLSNLRGHRFDSAAVVAVCRDERLVGLASIERLLGATPGTAVAAVMDADPPVVTPRTTQETAAWTAVHRAEPGLAVVDDDGVFRGLVPPDRLMAVLLAEHDEDLARLGGFLGTASAARAASGERVRRRLWHRLPWLVVGLLGAMLSAGVVGAFEDVLQRQVLLAFFVPAVVYLADAVGTQTETLVVRGLSVGVPVRRVAVRESVTGLLIGVCLAAAAAALTLWLWGDGQVAVAVGIALVAACSIATVVAMILPWLLSRLGVDPVYGSGPLATVVQDLLSILVYLAAATAVVT</sequence>
<comment type="subcellular location">
    <subcellularLocation>
        <location evidence="1">Membrane</location>
        <topology evidence="1">Multi-pass membrane protein</topology>
    </subcellularLocation>
</comment>
<dbReference type="Gene3D" id="3.10.580.10">
    <property type="entry name" value="CBS-domain"/>
    <property type="match status" value="1"/>
</dbReference>
<evidence type="ECO:0000256" key="5">
    <source>
        <dbReference type="ARBA" id="ARBA00022842"/>
    </source>
</evidence>
<dbReference type="PANTHER" id="PTHR41394:SF5">
    <property type="entry name" value="SLC41A_MGTE INTEGRAL MEMBRANE DOMAIN-CONTAINING PROTEIN"/>
    <property type="match status" value="1"/>
</dbReference>
<evidence type="ECO:0000256" key="1">
    <source>
        <dbReference type="ARBA" id="ARBA00004141"/>
    </source>
</evidence>
<dbReference type="STRING" id="1962155.B1813_19245"/>
<dbReference type="InterPro" id="IPR006667">
    <property type="entry name" value="SLC41_membr_dom"/>
</dbReference>
<comment type="caution">
    <text evidence="11">The sequence shown here is derived from an EMBL/GenBank/DDBJ whole genome shotgun (WGS) entry which is preliminary data.</text>
</comment>
<name>A0A1V8ZYV8_SACPI</name>
<dbReference type="PANTHER" id="PTHR41394">
    <property type="entry name" value="MAGNESIUM TRANSPORTER MGTE"/>
    <property type="match status" value="1"/>
</dbReference>
<accession>A0A1V8ZYV8</accession>
<dbReference type="PROSITE" id="PS51371">
    <property type="entry name" value="CBS"/>
    <property type="match status" value="1"/>
</dbReference>
<reference evidence="11 12" key="1">
    <citation type="submission" date="2017-02" db="EMBL/GenBank/DDBJ databases">
        <title>Draft genome of Saccharomonospora sp. 154.</title>
        <authorList>
            <person name="Alonso-Carmona G.S."/>
            <person name="De La Haba R."/>
            <person name="Vera-Gargallo B."/>
            <person name="Sandoval-Trujillo A.H."/>
            <person name="Ramirez-Duran N."/>
            <person name="Ventosa A."/>
        </authorList>
    </citation>
    <scope>NUCLEOTIDE SEQUENCE [LARGE SCALE GENOMIC DNA]</scope>
    <source>
        <strain evidence="11 12">LRS4.154</strain>
    </source>
</reference>
<evidence type="ECO:0000256" key="3">
    <source>
        <dbReference type="ARBA" id="ARBA00022448"/>
    </source>
</evidence>
<keyword evidence="7 9" id="KW-0472">Membrane</keyword>
<feature type="domain" description="CBS" evidence="10">
    <location>
        <begin position="89"/>
        <end position="145"/>
    </location>
</feature>
<gene>
    <name evidence="11" type="ORF">B1813_19245</name>
</gene>
<feature type="transmembrane region" description="Helical" evidence="9">
    <location>
        <begin position="247"/>
        <end position="268"/>
    </location>
</feature>
<keyword evidence="8" id="KW-0129">CBS domain</keyword>
<dbReference type="SUPFAM" id="SSF161093">
    <property type="entry name" value="MgtE membrane domain-like"/>
    <property type="match status" value="1"/>
</dbReference>
<dbReference type="Gene3D" id="1.10.357.20">
    <property type="entry name" value="SLC41 divalent cation transporters, integral membrane domain"/>
    <property type="match status" value="1"/>
</dbReference>
<keyword evidence="12" id="KW-1185">Reference proteome</keyword>
<dbReference type="GO" id="GO:0008324">
    <property type="term" value="F:monoatomic cation transmembrane transporter activity"/>
    <property type="evidence" value="ECO:0007669"/>
    <property type="project" value="InterPro"/>
</dbReference>
<dbReference type="RefSeq" id="WP_081194287.1">
    <property type="nucleotide sequence ID" value="NZ_MWIH01000008.1"/>
</dbReference>
<feature type="transmembrane region" description="Helical" evidence="9">
    <location>
        <begin position="202"/>
        <end position="220"/>
    </location>
</feature>
<protein>
    <submittedName>
        <fullName evidence="11">Magnesium transporter MgtE</fullName>
    </submittedName>
</protein>
<feature type="transmembrane region" description="Helical" evidence="9">
    <location>
        <begin position="274"/>
        <end position="299"/>
    </location>
</feature>
<dbReference type="EMBL" id="MWIH01000008">
    <property type="protein sequence ID" value="OQO89971.1"/>
    <property type="molecule type" value="Genomic_DNA"/>
</dbReference>
<evidence type="ECO:0000256" key="2">
    <source>
        <dbReference type="ARBA" id="ARBA00009749"/>
    </source>
</evidence>
<evidence type="ECO:0000256" key="4">
    <source>
        <dbReference type="ARBA" id="ARBA00022692"/>
    </source>
</evidence>
<dbReference type="SUPFAM" id="SSF54631">
    <property type="entry name" value="CBS-domain pair"/>
    <property type="match status" value="1"/>
</dbReference>
<dbReference type="Proteomes" id="UP000192591">
    <property type="component" value="Unassembled WGS sequence"/>
</dbReference>
<dbReference type="InterPro" id="IPR000644">
    <property type="entry name" value="CBS_dom"/>
</dbReference>
<dbReference type="GO" id="GO:0016020">
    <property type="term" value="C:membrane"/>
    <property type="evidence" value="ECO:0007669"/>
    <property type="project" value="UniProtKB-SubCell"/>
</dbReference>
<dbReference type="CDD" id="cd02205">
    <property type="entry name" value="CBS_pair_SF"/>
    <property type="match status" value="1"/>
</dbReference>